<accession>A8LKU6</accession>
<evidence type="ECO:0000313" key="9">
    <source>
        <dbReference type="EMBL" id="ABV93310.1"/>
    </source>
</evidence>
<dbReference type="KEGG" id="dsh:Dshi_1568"/>
<feature type="transmembrane region" description="Helical" evidence="8">
    <location>
        <begin position="472"/>
        <end position="495"/>
    </location>
</feature>
<evidence type="ECO:0000256" key="6">
    <source>
        <dbReference type="ARBA" id="ARBA00023065"/>
    </source>
</evidence>
<keyword evidence="10" id="KW-1185">Reference proteome</keyword>
<reference evidence="10" key="1">
    <citation type="journal article" date="2010" name="ISME J.">
        <title>The complete genome sequence of the algal symbiont Dinoroseobacter shibae: a hitchhiker's guide to life in the sea.</title>
        <authorList>
            <person name="Wagner-Dobler I."/>
            <person name="Ballhausen B."/>
            <person name="Berger M."/>
            <person name="Brinkhoff T."/>
            <person name="Buchholz I."/>
            <person name="Bunk B."/>
            <person name="Cypionka H."/>
            <person name="Daniel R."/>
            <person name="Drepper T."/>
            <person name="Gerdts G."/>
            <person name="Hahnke S."/>
            <person name="Han C."/>
            <person name="Jahn D."/>
            <person name="Kalhoefer D."/>
            <person name="Kiss H."/>
            <person name="Klenk H.P."/>
            <person name="Kyrpides N."/>
            <person name="Liebl W."/>
            <person name="Liesegang H."/>
            <person name="Meincke L."/>
            <person name="Pati A."/>
            <person name="Petersen J."/>
            <person name="Piekarski T."/>
            <person name="Pommerenke C."/>
            <person name="Pradella S."/>
            <person name="Pukall R."/>
            <person name="Rabus R."/>
            <person name="Stackebrandt E."/>
            <person name="Thole S."/>
            <person name="Thompson L."/>
            <person name="Tielen P."/>
            <person name="Tomasch J."/>
            <person name="von Jan M."/>
            <person name="Wanphrut N."/>
            <person name="Wichels A."/>
            <person name="Zech H."/>
            <person name="Simon M."/>
        </authorList>
    </citation>
    <scope>NUCLEOTIDE SEQUENCE [LARGE SCALE GENOMIC DNA]</scope>
    <source>
        <strain evidence="10">DSM 16493 / NCIMB 14021 / DFL 12</strain>
    </source>
</reference>
<keyword evidence="6" id="KW-0406">Ion transport</keyword>
<evidence type="ECO:0000256" key="3">
    <source>
        <dbReference type="ARBA" id="ARBA00022475"/>
    </source>
</evidence>
<dbReference type="GO" id="GO:0005886">
    <property type="term" value="C:plasma membrane"/>
    <property type="evidence" value="ECO:0007669"/>
    <property type="project" value="UniProtKB-SubCell"/>
</dbReference>
<feature type="transmembrane region" description="Helical" evidence="8">
    <location>
        <begin position="310"/>
        <end position="329"/>
    </location>
</feature>
<evidence type="ECO:0000256" key="4">
    <source>
        <dbReference type="ARBA" id="ARBA00022692"/>
    </source>
</evidence>
<feature type="transmembrane region" description="Helical" evidence="8">
    <location>
        <begin position="350"/>
        <end position="370"/>
    </location>
</feature>
<evidence type="ECO:0000256" key="2">
    <source>
        <dbReference type="ARBA" id="ARBA00022448"/>
    </source>
</evidence>
<dbReference type="HOGENOM" id="CLU_030708_0_1_5"/>
<feature type="transmembrane region" description="Helical" evidence="8">
    <location>
        <begin position="133"/>
        <end position="154"/>
    </location>
</feature>
<dbReference type="PANTHER" id="PTHR32024:SF3">
    <property type="entry name" value="TRK SYSTEM POTASSIUM UPTAKE PROTEIN"/>
    <property type="match status" value="1"/>
</dbReference>
<feature type="transmembrane region" description="Helical" evidence="8">
    <location>
        <begin position="71"/>
        <end position="89"/>
    </location>
</feature>
<dbReference type="GO" id="GO:0030001">
    <property type="term" value="P:metal ion transport"/>
    <property type="evidence" value="ECO:0007669"/>
    <property type="project" value="UniProtKB-ARBA"/>
</dbReference>
<keyword evidence="2" id="KW-0813">Transport</keyword>
<feature type="transmembrane region" description="Helical" evidence="8">
    <location>
        <begin position="192"/>
        <end position="218"/>
    </location>
</feature>
<feature type="transmembrane region" description="Helical" evidence="8">
    <location>
        <begin position="7"/>
        <end position="28"/>
    </location>
</feature>
<feature type="transmembrane region" description="Helical" evidence="8">
    <location>
        <begin position="412"/>
        <end position="434"/>
    </location>
</feature>
<protein>
    <submittedName>
        <fullName evidence="9">Potassium uptake protein</fullName>
    </submittedName>
</protein>
<dbReference type="OrthoDB" id="7818483at2"/>
<keyword evidence="3" id="KW-1003">Cell membrane</keyword>
<feature type="transmembrane region" description="Helical" evidence="8">
    <location>
        <begin position="238"/>
        <end position="257"/>
    </location>
</feature>
<feature type="transmembrane region" description="Helical" evidence="8">
    <location>
        <begin position="441"/>
        <end position="460"/>
    </location>
</feature>
<evidence type="ECO:0000256" key="5">
    <source>
        <dbReference type="ARBA" id="ARBA00022989"/>
    </source>
</evidence>
<dbReference type="STRING" id="398580.Dshi_1568"/>
<gene>
    <name evidence="9" type="primary">trkH</name>
    <name evidence="9" type="ordered locus">Dshi_1568</name>
</gene>
<dbReference type="eggNOG" id="COG0168">
    <property type="taxonomic scope" value="Bacteria"/>
</dbReference>
<dbReference type="EMBL" id="CP000830">
    <property type="protein sequence ID" value="ABV93310.1"/>
    <property type="molecule type" value="Genomic_DNA"/>
</dbReference>
<dbReference type="PANTHER" id="PTHR32024">
    <property type="entry name" value="TRK SYSTEM POTASSIUM UPTAKE PROTEIN TRKG-RELATED"/>
    <property type="match status" value="1"/>
</dbReference>
<dbReference type="Pfam" id="PF02386">
    <property type="entry name" value="TrkH"/>
    <property type="match status" value="1"/>
</dbReference>
<keyword evidence="5 8" id="KW-1133">Transmembrane helix</keyword>
<sequence length="502" mass="53573">METLRKFPLIVILIGIGALAMFIPALHAGALGDNATARPFLYGGILFLVLAGFLGIATMNSPAANSERRQLVALLLAFAALPLMLALPLSEAVPATRFFNAYVEMVSALTTTGATLFEPDRLPISVHLWRATVAWLGGFLIWVTAFAVMAPLTLGGFEVTSIQEAGQGGSTGRNEGHAEPATRLLRFASRLAPIYITLTGVLWLIMILCGIPGAHGLIYAMSTLSTSGITAGELPGNAPRGGLAELAIFTFLIFAITRRSFINGWSPNWHELRRDRELRIAAVFVTVIPAFLFLRHWLGAFEVDAGGFDGNALAALWGSVFMVLSFLTTTGFESASWTQAQNWSGLGTPGLLLAGIALFGGGVATTAGGVKLLRVYVLYKHGLREMERLIHPSSINSAGYTGRRLRREGSTIAWIFFMLFALSIALVMSALALTGMSFEEATLLTFAALTTTGPIASIATEAPISYAALPDAAKAILCAAMVLGRLETLAILALLNPDFWRN</sequence>
<dbReference type="InterPro" id="IPR003445">
    <property type="entry name" value="Cat_transpt"/>
</dbReference>
<dbReference type="RefSeq" id="WP_012178240.1">
    <property type="nucleotide sequence ID" value="NC_009952.1"/>
</dbReference>
<evidence type="ECO:0000256" key="8">
    <source>
        <dbReference type="SAM" id="Phobius"/>
    </source>
</evidence>
<keyword evidence="7 8" id="KW-0472">Membrane</keyword>
<keyword evidence="4 8" id="KW-0812">Transmembrane</keyword>
<evidence type="ECO:0000256" key="1">
    <source>
        <dbReference type="ARBA" id="ARBA00004651"/>
    </source>
</evidence>
<name>A8LKU6_DINSH</name>
<feature type="transmembrane region" description="Helical" evidence="8">
    <location>
        <begin position="40"/>
        <end position="59"/>
    </location>
</feature>
<proteinExistence type="predicted"/>
<feature type="transmembrane region" description="Helical" evidence="8">
    <location>
        <begin position="278"/>
        <end position="298"/>
    </location>
</feature>
<dbReference type="Proteomes" id="UP000006833">
    <property type="component" value="Chromosome"/>
</dbReference>
<evidence type="ECO:0000313" key="10">
    <source>
        <dbReference type="Proteomes" id="UP000006833"/>
    </source>
</evidence>
<organism evidence="9 10">
    <name type="scientific">Dinoroseobacter shibae (strain DSM 16493 / NCIMB 14021 / DFL 12)</name>
    <dbReference type="NCBI Taxonomy" id="398580"/>
    <lineage>
        <taxon>Bacteria</taxon>
        <taxon>Pseudomonadati</taxon>
        <taxon>Pseudomonadota</taxon>
        <taxon>Alphaproteobacteria</taxon>
        <taxon>Rhodobacterales</taxon>
        <taxon>Roseobacteraceae</taxon>
        <taxon>Dinoroseobacter</taxon>
    </lineage>
</organism>
<comment type="subcellular location">
    <subcellularLocation>
        <location evidence="1">Cell membrane</location>
        <topology evidence="1">Multi-pass membrane protein</topology>
    </subcellularLocation>
</comment>
<dbReference type="GO" id="GO:0008324">
    <property type="term" value="F:monoatomic cation transmembrane transporter activity"/>
    <property type="evidence" value="ECO:0007669"/>
    <property type="project" value="InterPro"/>
</dbReference>
<evidence type="ECO:0000256" key="7">
    <source>
        <dbReference type="ARBA" id="ARBA00023136"/>
    </source>
</evidence>
<dbReference type="AlphaFoldDB" id="A8LKU6"/>